<keyword evidence="1" id="KW-1133">Transmembrane helix</keyword>
<feature type="transmembrane region" description="Helical" evidence="1">
    <location>
        <begin position="116"/>
        <end position="138"/>
    </location>
</feature>
<keyword evidence="3" id="KW-1185">Reference proteome</keyword>
<dbReference type="GeneID" id="9827518"/>
<sequence length="142" mass="15113">MRVLLVIIPVLAVVAITGVAVSRITYQDLSFIRNASVIGLSVAMLPMLGRISVAGIFAFITLTMSGLGFGYFDLATLINYGDMNGVTTVYIINVFILFGAVFGSSRGRPGLVFGPVGGYVGGFVGSIFVKIAQMIPYFNFLQ</sequence>
<accession>E3N718</accession>
<dbReference type="EMBL" id="DS268544">
    <property type="protein sequence ID" value="EFO88352.1"/>
    <property type="molecule type" value="Genomic_DNA"/>
</dbReference>
<feature type="transmembrane region" description="Helical" evidence="1">
    <location>
        <begin position="6"/>
        <end position="26"/>
    </location>
</feature>
<name>E3N718_CAERE</name>
<evidence type="ECO:0000313" key="2">
    <source>
        <dbReference type="EMBL" id="EFO88352.1"/>
    </source>
</evidence>
<evidence type="ECO:0000313" key="3">
    <source>
        <dbReference type="Proteomes" id="UP000008281"/>
    </source>
</evidence>
<evidence type="ECO:0000256" key="1">
    <source>
        <dbReference type="SAM" id="Phobius"/>
    </source>
</evidence>
<feature type="transmembrane region" description="Helical" evidence="1">
    <location>
        <begin position="47"/>
        <end position="72"/>
    </location>
</feature>
<dbReference type="Proteomes" id="UP000008281">
    <property type="component" value="Unassembled WGS sequence"/>
</dbReference>
<dbReference type="AlphaFoldDB" id="E3N718"/>
<dbReference type="KEGG" id="crq:GCK72_009230"/>
<keyword evidence="1" id="KW-0812">Transmembrane</keyword>
<dbReference type="HOGENOM" id="CLU_1817570_0_0_1"/>
<gene>
    <name evidence="2" type="ORF">CRE_12263</name>
</gene>
<dbReference type="InParanoid" id="E3N718"/>
<feature type="transmembrane region" description="Helical" evidence="1">
    <location>
        <begin position="84"/>
        <end position="104"/>
    </location>
</feature>
<dbReference type="CTD" id="9827518"/>
<dbReference type="RefSeq" id="XP_003095833.2">
    <property type="nucleotide sequence ID" value="XM_003095785.2"/>
</dbReference>
<protein>
    <submittedName>
        <fullName evidence="2">Uncharacterized protein</fullName>
    </submittedName>
</protein>
<organism evidence="3">
    <name type="scientific">Caenorhabditis remanei</name>
    <name type="common">Caenorhabditis vulgaris</name>
    <dbReference type="NCBI Taxonomy" id="31234"/>
    <lineage>
        <taxon>Eukaryota</taxon>
        <taxon>Metazoa</taxon>
        <taxon>Ecdysozoa</taxon>
        <taxon>Nematoda</taxon>
        <taxon>Chromadorea</taxon>
        <taxon>Rhabditida</taxon>
        <taxon>Rhabditina</taxon>
        <taxon>Rhabditomorpha</taxon>
        <taxon>Rhabditoidea</taxon>
        <taxon>Rhabditidae</taxon>
        <taxon>Peloderinae</taxon>
        <taxon>Caenorhabditis</taxon>
    </lineage>
</organism>
<proteinExistence type="predicted"/>
<keyword evidence="1" id="KW-0472">Membrane</keyword>
<reference evidence="2" key="1">
    <citation type="submission" date="2007-07" db="EMBL/GenBank/DDBJ databases">
        <title>PCAP assembly of the Caenorhabditis remanei genome.</title>
        <authorList>
            <consortium name="The Caenorhabditis remanei Sequencing Consortium"/>
            <person name="Wilson R.K."/>
        </authorList>
    </citation>
    <scope>NUCLEOTIDE SEQUENCE [LARGE SCALE GENOMIC DNA]</scope>
    <source>
        <strain evidence="2">PB4641</strain>
    </source>
</reference>